<dbReference type="RefSeq" id="WP_125586356.1">
    <property type="nucleotide sequence ID" value="NZ_JBHTMO010000036.1"/>
</dbReference>
<name>A0ABW4BAI8_9LACO</name>
<dbReference type="EMBL" id="JBHTMO010000036">
    <property type="protein sequence ID" value="MFD1393951.1"/>
    <property type="molecule type" value="Genomic_DNA"/>
</dbReference>
<dbReference type="Pfam" id="PF13731">
    <property type="entry name" value="WxL"/>
    <property type="match status" value="1"/>
</dbReference>
<feature type="signal peptide" evidence="1">
    <location>
        <begin position="1"/>
        <end position="27"/>
    </location>
</feature>
<organism evidence="3 4">
    <name type="scientific">Lacticaseibacillus jixianensis</name>
    <dbReference type="NCBI Taxonomy" id="2486012"/>
    <lineage>
        <taxon>Bacteria</taxon>
        <taxon>Bacillati</taxon>
        <taxon>Bacillota</taxon>
        <taxon>Bacilli</taxon>
        <taxon>Lactobacillales</taxon>
        <taxon>Lactobacillaceae</taxon>
        <taxon>Lacticaseibacillus</taxon>
    </lineage>
</organism>
<reference evidence="4" key="1">
    <citation type="journal article" date="2019" name="Int. J. Syst. Evol. Microbiol.">
        <title>The Global Catalogue of Microorganisms (GCM) 10K type strain sequencing project: providing services to taxonomists for standard genome sequencing and annotation.</title>
        <authorList>
            <consortium name="The Broad Institute Genomics Platform"/>
            <consortium name="The Broad Institute Genome Sequencing Center for Infectious Disease"/>
            <person name="Wu L."/>
            <person name="Ma J."/>
        </authorList>
    </citation>
    <scope>NUCLEOTIDE SEQUENCE [LARGE SCALE GENOMIC DNA]</scope>
    <source>
        <strain evidence="4">CCM 8911</strain>
    </source>
</reference>
<evidence type="ECO:0000259" key="2">
    <source>
        <dbReference type="Pfam" id="PF13731"/>
    </source>
</evidence>
<gene>
    <name evidence="3" type="ORF">ACFQ3L_10280</name>
</gene>
<keyword evidence="1" id="KW-0732">Signal</keyword>
<evidence type="ECO:0000256" key="1">
    <source>
        <dbReference type="SAM" id="SignalP"/>
    </source>
</evidence>
<evidence type="ECO:0000313" key="4">
    <source>
        <dbReference type="Proteomes" id="UP001597249"/>
    </source>
</evidence>
<feature type="domain" description="WxL" evidence="2">
    <location>
        <begin position="58"/>
        <end position="210"/>
    </location>
</feature>
<sequence length="233" mass="22927">MKKALLFGAAMATALVSASLTANQVSADTPADAADTQAPAKTMTSTATFTIGKDDASVADQILLTAVPSFQFNKEVTLSTMIKSGYSDEKGTASPDTLAVSDLTGTSAGWTVSAQMGAFSYGKVTLNGGTLNFAGTALGDGIDSTKPLTLNGNLTAGDGSVADVLTAPKGSGQGTTTATVASPSLTLPKQPNAANGAYSSTITWAVGVTPAEAQAAAKAASAAKPAPSADGNN</sequence>
<dbReference type="Proteomes" id="UP001597249">
    <property type="component" value="Unassembled WGS sequence"/>
</dbReference>
<protein>
    <submittedName>
        <fullName evidence="3">WxL domain-containing protein</fullName>
    </submittedName>
</protein>
<proteinExistence type="predicted"/>
<keyword evidence="4" id="KW-1185">Reference proteome</keyword>
<comment type="caution">
    <text evidence="3">The sequence shown here is derived from an EMBL/GenBank/DDBJ whole genome shotgun (WGS) entry which is preliminary data.</text>
</comment>
<dbReference type="InterPro" id="IPR027994">
    <property type="entry name" value="WxL_dom"/>
</dbReference>
<feature type="chain" id="PRO_5047147984" evidence="1">
    <location>
        <begin position="28"/>
        <end position="233"/>
    </location>
</feature>
<evidence type="ECO:0000313" key="3">
    <source>
        <dbReference type="EMBL" id="MFD1393951.1"/>
    </source>
</evidence>
<accession>A0ABW4BAI8</accession>